<reference evidence="1" key="1">
    <citation type="submission" date="2014-05" db="EMBL/GenBank/DDBJ databases">
        <authorList>
            <person name="Chronopoulou M."/>
        </authorList>
    </citation>
    <scope>NUCLEOTIDE SEQUENCE</scope>
    <source>
        <tissue evidence="1">Whole organism</tissue>
    </source>
</reference>
<dbReference type="AlphaFoldDB" id="A0A0K2TDX0"/>
<organism evidence="1">
    <name type="scientific">Lepeophtheirus salmonis</name>
    <name type="common">Salmon louse</name>
    <name type="synonym">Caligus salmonis</name>
    <dbReference type="NCBI Taxonomy" id="72036"/>
    <lineage>
        <taxon>Eukaryota</taxon>
        <taxon>Metazoa</taxon>
        <taxon>Ecdysozoa</taxon>
        <taxon>Arthropoda</taxon>
        <taxon>Crustacea</taxon>
        <taxon>Multicrustacea</taxon>
        <taxon>Hexanauplia</taxon>
        <taxon>Copepoda</taxon>
        <taxon>Siphonostomatoida</taxon>
        <taxon>Caligidae</taxon>
        <taxon>Lepeophtheirus</taxon>
    </lineage>
</organism>
<evidence type="ECO:0000313" key="1">
    <source>
        <dbReference type="EMBL" id="CDW24045.1"/>
    </source>
</evidence>
<protein>
    <submittedName>
        <fullName evidence="1">Uncharacterized protein</fullName>
    </submittedName>
</protein>
<accession>A0A0K2TDX0</accession>
<name>A0A0K2TDX0_LEPSM</name>
<feature type="non-terminal residue" evidence="1">
    <location>
        <position position="1"/>
    </location>
</feature>
<dbReference type="EMBL" id="HACA01006684">
    <property type="protein sequence ID" value="CDW24045.1"/>
    <property type="molecule type" value="Transcribed_RNA"/>
</dbReference>
<sequence>LDVFIELHLTINTLHNKKKLELCLIIKPPLKKSSLTVLCLVKPVVAYSVPKWN</sequence>
<proteinExistence type="predicted"/>